<evidence type="ECO:0000256" key="3">
    <source>
        <dbReference type="ARBA" id="ARBA00023163"/>
    </source>
</evidence>
<dbReference type="Gene3D" id="1.10.10.10">
    <property type="entry name" value="Winged helix-like DNA-binding domain superfamily/Winged helix DNA-binding domain"/>
    <property type="match status" value="1"/>
</dbReference>
<comment type="caution">
    <text evidence="5">The sequence shown here is derived from an EMBL/GenBank/DDBJ whole genome shotgun (WGS) entry which is preliminary data.</text>
</comment>
<dbReference type="InterPro" id="IPR036388">
    <property type="entry name" value="WH-like_DNA-bd_sf"/>
</dbReference>
<dbReference type="EMBL" id="BMOD01000004">
    <property type="protein sequence ID" value="GGJ29752.1"/>
    <property type="molecule type" value="Genomic_DNA"/>
</dbReference>
<dbReference type="CDD" id="cd07377">
    <property type="entry name" value="WHTH_GntR"/>
    <property type="match status" value="1"/>
</dbReference>
<dbReference type="InterPro" id="IPR036390">
    <property type="entry name" value="WH_DNA-bd_sf"/>
</dbReference>
<organism evidence="5 6">
    <name type="scientific">Deinococcus roseus</name>
    <dbReference type="NCBI Taxonomy" id="392414"/>
    <lineage>
        <taxon>Bacteria</taxon>
        <taxon>Thermotogati</taxon>
        <taxon>Deinococcota</taxon>
        <taxon>Deinococci</taxon>
        <taxon>Deinococcales</taxon>
        <taxon>Deinococcaceae</taxon>
        <taxon>Deinococcus</taxon>
    </lineage>
</organism>
<dbReference type="PANTHER" id="PTHR38445">
    <property type="entry name" value="HTH-TYPE TRANSCRIPTIONAL REPRESSOR YTRA"/>
    <property type="match status" value="1"/>
</dbReference>
<dbReference type="SUPFAM" id="SSF46785">
    <property type="entry name" value="Winged helix' DNA-binding domain"/>
    <property type="match status" value="1"/>
</dbReference>
<dbReference type="SMART" id="SM00345">
    <property type="entry name" value="HTH_GNTR"/>
    <property type="match status" value="1"/>
</dbReference>
<keyword evidence="6" id="KW-1185">Reference proteome</keyword>
<gene>
    <name evidence="5" type="ORF">GCM10008938_14750</name>
</gene>
<accession>A0ABQ2CYH5</accession>
<dbReference type="PROSITE" id="PS50949">
    <property type="entry name" value="HTH_GNTR"/>
    <property type="match status" value="1"/>
</dbReference>
<dbReference type="Proteomes" id="UP000632222">
    <property type="component" value="Unassembled WGS sequence"/>
</dbReference>
<evidence type="ECO:0000313" key="5">
    <source>
        <dbReference type="EMBL" id="GGJ29752.1"/>
    </source>
</evidence>
<keyword evidence="3" id="KW-0804">Transcription</keyword>
<evidence type="ECO:0000256" key="1">
    <source>
        <dbReference type="ARBA" id="ARBA00023015"/>
    </source>
</evidence>
<keyword evidence="1" id="KW-0805">Transcription regulation</keyword>
<dbReference type="PANTHER" id="PTHR38445:SF9">
    <property type="entry name" value="HTH-TYPE TRANSCRIPTIONAL REPRESSOR YTRA"/>
    <property type="match status" value="1"/>
</dbReference>
<proteinExistence type="predicted"/>
<feature type="domain" description="HTH gntR-type" evidence="4">
    <location>
        <begin position="24"/>
        <end position="92"/>
    </location>
</feature>
<protein>
    <recommendedName>
        <fullName evidence="4">HTH gntR-type domain-containing protein</fullName>
    </recommendedName>
</protein>
<dbReference type="InterPro" id="IPR000524">
    <property type="entry name" value="Tscrpt_reg_HTH_GntR"/>
</dbReference>
<dbReference type="Pfam" id="PF00392">
    <property type="entry name" value="GntR"/>
    <property type="match status" value="1"/>
</dbReference>
<name>A0ABQ2CYH5_9DEIO</name>
<evidence type="ECO:0000256" key="2">
    <source>
        <dbReference type="ARBA" id="ARBA00023125"/>
    </source>
</evidence>
<reference evidence="6" key="1">
    <citation type="journal article" date="2019" name="Int. J. Syst. Evol. Microbiol.">
        <title>The Global Catalogue of Microorganisms (GCM) 10K type strain sequencing project: providing services to taxonomists for standard genome sequencing and annotation.</title>
        <authorList>
            <consortium name="The Broad Institute Genomics Platform"/>
            <consortium name="The Broad Institute Genome Sequencing Center for Infectious Disease"/>
            <person name="Wu L."/>
            <person name="Ma J."/>
        </authorList>
    </citation>
    <scope>NUCLEOTIDE SEQUENCE [LARGE SCALE GENOMIC DNA]</scope>
    <source>
        <strain evidence="6">JCM 14370</strain>
    </source>
</reference>
<keyword evidence="2" id="KW-0238">DNA-binding</keyword>
<evidence type="ECO:0000313" key="6">
    <source>
        <dbReference type="Proteomes" id="UP000632222"/>
    </source>
</evidence>
<sequence>MIQAIQEVLSRFMLQLRVDPHSGIPIYLQILSTIKDQIEHGVLRQGDTLPTVRQLATEHRIAPNTVMKAYSELQREGLIESRPGVGTVITAGGMVQQDLQLNSAIQNFKDATLRLRGIGMKRAALQDLLHDTYGPEDA</sequence>
<evidence type="ECO:0000259" key="4">
    <source>
        <dbReference type="PROSITE" id="PS50949"/>
    </source>
</evidence>